<comment type="subcellular location">
    <subcellularLocation>
        <location evidence="6">Cytoplasm</location>
    </subcellularLocation>
</comment>
<dbReference type="NCBIfam" id="TIGR00450">
    <property type="entry name" value="mnmE_trmE_thdF"/>
    <property type="match status" value="1"/>
</dbReference>
<feature type="binding site" evidence="6">
    <location>
        <position position="264"/>
    </location>
    <ligand>
        <name>Mg(2+)</name>
        <dbReference type="ChEBI" id="CHEBI:18420"/>
    </ligand>
</feature>
<feature type="binding site" evidence="6">
    <location>
        <begin position="283"/>
        <end position="286"/>
    </location>
    <ligand>
        <name>GTP</name>
        <dbReference type="ChEBI" id="CHEBI:37565"/>
    </ligand>
</feature>
<dbReference type="Proteomes" id="UP001461341">
    <property type="component" value="Chromosome"/>
</dbReference>
<organism evidence="9 10">
    <name type="scientific">Thermatribacter velox</name>
    <dbReference type="NCBI Taxonomy" id="3039681"/>
    <lineage>
        <taxon>Bacteria</taxon>
        <taxon>Pseudomonadati</taxon>
        <taxon>Atribacterota</taxon>
        <taxon>Atribacteria</taxon>
        <taxon>Atribacterales</taxon>
        <taxon>Thermatribacteraceae</taxon>
        <taxon>Thermatribacter</taxon>
    </lineage>
</organism>
<evidence type="ECO:0000256" key="1">
    <source>
        <dbReference type="ARBA" id="ARBA00011043"/>
    </source>
</evidence>
<dbReference type="NCBIfam" id="NF003661">
    <property type="entry name" value="PRK05291.1-3"/>
    <property type="match status" value="1"/>
</dbReference>
<evidence type="ECO:0000256" key="7">
    <source>
        <dbReference type="RuleBase" id="RU003313"/>
    </source>
</evidence>
<dbReference type="Gene3D" id="1.20.120.430">
    <property type="entry name" value="tRNA modification GTPase MnmE domain 2"/>
    <property type="match status" value="1"/>
</dbReference>
<keyword evidence="5 6" id="KW-0342">GTP-binding</keyword>
<feature type="binding site" evidence="6">
    <location>
        <position position="258"/>
    </location>
    <ligand>
        <name>K(+)</name>
        <dbReference type="ChEBI" id="CHEBI:29103"/>
    </ligand>
</feature>
<feature type="binding site" evidence="6">
    <location>
        <begin position="258"/>
        <end position="264"/>
    </location>
    <ligand>
        <name>GTP</name>
        <dbReference type="ChEBI" id="CHEBI:37565"/>
    </ligand>
</feature>
<feature type="binding site" evidence="6">
    <location>
        <position position="30"/>
    </location>
    <ligand>
        <name>(6S)-5-formyl-5,6,7,8-tetrahydrofolate</name>
        <dbReference type="ChEBI" id="CHEBI:57457"/>
    </ligand>
</feature>
<keyword evidence="6" id="KW-0460">Magnesium</keyword>
<feature type="binding site" evidence="6">
    <location>
        <position position="239"/>
    </location>
    <ligand>
        <name>K(+)</name>
        <dbReference type="ChEBI" id="CHEBI:29103"/>
    </ligand>
</feature>
<comment type="similarity">
    <text evidence="1 6 7">Belongs to the TRAFAC class TrmE-Era-EngA-EngB-Septin-like GTPase superfamily. TrmE GTPase family.</text>
</comment>
<keyword evidence="10" id="KW-1185">Reference proteome</keyword>
<sequence length="466" mass="52253">MNRQSNFCVSEDTIAAIATPSGMGAIGIVRMSGPRAIPIAASIFKTHCGKRLEELQAFHFYLGRIVDPGSREVLDEAFIVIMRAPRSYTREDVVEFQVHGGPLILRKVLELCLRYGARLARPGEFTLRAFLNGRMDLAQAEAVAQMVQARSEKALSAFYRSLSGQLSQKVKGWQDRLLLCQAYIQAFCDFADAVEDSIEELIWKELETLEKELAEEVQKSERFAIFQNGILVVIAGKPNVGKSSLFNLICGEERAIVTPIPGTTRDVLEVSLTIDGVPFRFVDTAGFRNSQDVIERIGLQKAEEFLEKADLVVLVFDMGQPFGEEDFSLVKKLAHKRRILVLNKSDLSPQISKEDLNKLCPGEEVLEISVLQRKGIEKLFERLVNVAQLNVDLEETPLLVTQRQREILEEALRIVQEARETLKQGLSIDVVGILLEEGLQTLRRFTGEDVDQKLLDAIFSNFCIGK</sequence>
<dbReference type="Pfam" id="PF10396">
    <property type="entry name" value="TrmE_N"/>
    <property type="match status" value="1"/>
</dbReference>
<feature type="binding site" evidence="6">
    <location>
        <position position="263"/>
    </location>
    <ligand>
        <name>K(+)</name>
        <dbReference type="ChEBI" id="CHEBI:29103"/>
    </ligand>
</feature>
<dbReference type="EMBL" id="CP121689">
    <property type="protein sequence ID" value="WZL76237.1"/>
    <property type="molecule type" value="Genomic_DNA"/>
</dbReference>
<keyword evidence="6 9" id="KW-0378">Hydrolase</keyword>
<accession>A0ABZ2YBN6</accession>
<feature type="binding site" evidence="6">
    <location>
        <position position="260"/>
    </location>
    <ligand>
        <name>K(+)</name>
        <dbReference type="ChEBI" id="CHEBI:29103"/>
    </ligand>
</feature>
<evidence type="ECO:0000256" key="6">
    <source>
        <dbReference type="HAMAP-Rule" id="MF_00379"/>
    </source>
</evidence>
<dbReference type="CDD" id="cd04164">
    <property type="entry name" value="trmE"/>
    <property type="match status" value="1"/>
</dbReference>
<dbReference type="Gene3D" id="3.40.50.300">
    <property type="entry name" value="P-loop containing nucleotide triphosphate hydrolases"/>
    <property type="match status" value="1"/>
</dbReference>
<evidence type="ECO:0000256" key="5">
    <source>
        <dbReference type="ARBA" id="ARBA00023134"/>
    </source>
</evidence>
<keyword evidence="6" id="KW-0479">Metal-binding</keyword>
<feature type="binding site" evidence="6">
    <location>
        <position position="466"/>
    </location>
    <ligand>
        <name>(6S)-5-formyl-5,6,7,8-tetrahydrofolate</name>
        <dbReference type="ChEBI" id="CHEBI:57457"/>
    </ligand>
</feature>
<evidence type="ECO:0000256" key="4">
    <source>
        <dbReference type="ARBA" id="ARBA00022958"/>
    </source>
</evidence>
<evidence type="ECO:0000256" key="2">
    <source>
        <dbReference type="ARBA" id="ARBA00022694"/>
    </source>
</evidence>
<comment type="function">
    <text evidence="6">Exhibits a very high intrinsic GTPase hydrolysis rate. Involved in the addition of a carboxymethylaminomethyl (cmnm) group at the wobble position (U34) of certain tRNAs, forming tRNA-cmnm(5)s(2)U34.</text>
</comment>
<feature type="domain" description="TrmE-type G" evidence="8">
    <location>
        <begin position="229"/>
        <end position="388"/>
    </location>
</feature>
<dbReference type="Pfam" id="PF01926">
    <property type="entry name" value="MMR_HSR1"/>
    <property type="match status" value="1"/>
</dbReference>
<gene>
    <name evidence="6 9" type="primary">mnmE</name>
    <name evidence="6" type="synonym">trmE</name>
    <name evidence="9" type="ORF">QBE54_00460</name>
</gene>
<comment type="cofactor">
    <cofactor evidence="6">
        <name>K(+)</name>
        <dbReference type="ChEBI" id="CHEBI:29103"/>
    </cofactor>
    <text evidence="6">Binds 1 potassium ion per subunit.</text>
</comment>
<dbReference type="InterPro" id="IPR025867">
    <property type="entry name" value="MnmE_helical"/>
</dbReference>
<proteinExistence type="inferred from homology"/>
<dbReference type="InterPro" id="IPR006073">
    <property type="entry name" value="GTP-bd"/>
</dbReference>
<dbReference type="NCBIfam" id="TIGR00231">
    <property type="entry name" value="small_GTP"/>
    <property type="match status" value="1"/>
</dbReference>
<keyword evidence="3 6" id="KW-0547">Nucleotide-binding</keyword>
<evidence type="ECO:0000259" key="8">
    <source>
        <dbReference type="PROSITE" id="PS51709"/>
    </source>
</evidence>
<reference evidence="9 10" key="1">
    <citation type="submission" date="2023-03" db="EMBL/GenBank/DDBJ databases">
        <title>Novel Species.</title>
        <authorList>
            <person name="Ma S."/>
        </authorList>
    </citation>
    <scope>NUCLEOTIDE SEQUENCE [LARGE SCALE GENOMIC DNA]</scope>
    <source>
        <strain evidence="9 10">B11</strain>
    </source>
</reference>
<feature type="binding site" evidence="6">
    <location>
        <position position="243"/>
    </location>
    <ligand>
        <name>Mg(2+)</name>
        <dbReference type="ChEBI" id="CHEBI:18420"/>
    </ligand>
</feature>
<name>A0ABZ2YBN6_9BACT</name>
<dbReference type="InterPro" id="IPR027417">
    <property type="entry name" value="P-loop_NTPase"/>
</dbReference>
<evidence type="ECO:0000313" key="9">
    <source>
        <dbReference type="EMBL" id="WZL76237.1"/>
    </source>
</evidence>
<comment type="subunit">
    <text evidence="6">Homodimer. Heterotetramer of two MnmE and two MnmG subunits.</text>
</comment>
<comment type="caution">
    <text evidence="6">Lacks conserved residue(s) required for the propagation of feature annotation.</text>
</comment>
<dbReference type="Pfam" id="PF12631">
    <property type="entry name" value="MnmE_helical"/>
    <property type="match status" value="1"/>
</dbReference>
<dbReference type="Gene3D" id="3.30.1360.120">
    <property type="entry name" value="Probable tRNA modification gtpase trme, domain 1"/>
    <property type="match status" value="1"/>
</dbReference>
<protein>
    <recommendedName>
        <fullName evidence="6">tRNA modification GTPase MnmE</fullName>
        <ecNumber evidence="6">3.6.-.-</ecNumber>
    </recommendedName>
</protein>
<keyword evidence="4 6" id="KW-0630">Potassium</keyword>
<keyword evidence="6" id="KW-0963">Cytoplasm</keyword>
<dbReference type="RefSeq" id="WP_369018395.1">
    <property type="nucleotide sequence ID" value="NZ_CP121689.1"/>
</dbReference>
<dbReference type="InterPro" id="IPR027266">
    <property type="entry name" value="TrmE/GcvT-like"/>
</dbReference>
<dbReference type="InterPro" id="IPR004520">
    <property type="entry name" value="GTPase_MnmE"/>
</dbReference>
<dbReference type="PROSITE" id="PS51709">
    <property type="entry name" value="G_TRME"/>
    <property type="match status" value="1"/>
</dbReference>
<dbReference type="CDD" id="cd14858">
    <property type="entry name" value="TrmE_N"/>
    <property type="match status" value="1"/>
</dbReference>
<dbReference type="GO" id="GO:0016787">
    <property type="term" value="F:hydrolase activity"/>
    <property type="evidence" value="ECO:0007669"/>
    <property type="project" value="UniProtKB-KW"/>
</dbReference>
<dbReference type="InterPro" id="IPR018948">
    <property type="entry name" value="GTP-bd_TrmE_N"/>
</dbReference>
<feature type="binding site" evidence="6">
    <location>
        <position position="95"/>
    </location>
    <ligand>
        <name>(6S)-5-formyl-5,6,7,8-tetrahydrofolate</name>
        <dbReference type="ChEBI" id="CHEBI:57457"/>
    </ligand>
</feature>
<dbReference type="InterPro" id="IPR005225">
    <property type="entry name" value="Small_GTP-bd"/>
</dbReference>
<dbReference type="PANTHER" id="PTHR42714:SF2">
    <property type="entry name" value="TRNA MODIFICATION GTPASE GTPBP3, MITOCHONDRIAL"/>
    <property type="match status" value="1"/>
</dbReference>
<keyword evidence="2 6" id="KW-0819">tRNA processing</keyword>
<dbReference type="EC" id="3.6.-.-" evidence="6"/>
<feature type="binding site" evidence="6">
    <location>
        <position position="134"/>
    </location>
    <ligand>
        <name>(6S)-5-formyl-5,6,7,8-tetrahydrofolate</name>
        <dbReference type="ChEBI" id="CHEBI:57457"/>
    </ligand>
</feature>
<dbReference type="InterPro" id="IPR027368">
    <property type="entry name" value="MnmE_dom2"/>
</dbReference>
<dbReference type="PANTHER" id="PTHR42714">
    <property type="entry name" value="TRNA MODIFICATION GTPASE GTPBP3"/>
    <property type="match status" value="1"/>
</dbReference>
<evidence type="ECO:0000256" key="3">
    <source>
        <dbReference type="ARBA" id="ARBA00022741"/>
    </source>
</evidence>
<dbReference type="SUPFAM" id="SSF52540">
    <property type="entry name" value="P-loop containing nucleoside triphosphate hydrolases"/>
    <property type="match status" value="1"/>
</dbReference>
<feature type="binding site" evidence="6">
    <location>
        <begin position="239"/>
        <end position="244"/>
    </location>
    <ligand>
        <name>GTP</name>
        <dbReference type="ChEBI" id="CHEBI:37565"/>
    </ligand>
</feature>
<dbReference type="InterPro" id="IPR031168">
    <property type="entry name" value="G_TrmE"/>
</dbReference>
<evidence type="ECO:0000313" key="10">
    <source>
        <dbReference type="Proteomes" id="UP001461341"/>
    </source>
</evidence>
<dbReference type="HAMAP" id="MF_00379">
    <property type="entry name" value="GTPase_MnmE"/>
    <property type="match status" value="1"/>
</dbReference>